<dbReference type="Proteomes" id="UP001589828">
    <property type="component" value="Unassembled WGS sequence"/>
</dbReference>
<dbReference type="Gene3D" id="2.60.40.10">
    <property type="entry name" value="Immunoglobulins"/>
    <property type="match status" value="1"/>
</dbReference>
<dbReference type="RefSeq" id="WP_377025472.1">
    <property type="nucleotide sequence ID" value="NZ_JBHLTS010000075.1"/>
</dbReference>
<feature type="signal peptide" evidence="1">
    <location>
        <begin position="1"/>
        <end position="22"/>
    </location>
</feature>
<sequence length="147" mass="15253">MKKLFLSLVAAGMLLSACNSSSGNTADKASTTSADSAAKAANAPVAKFEKESHDFGKITEGDKVSYDFKFTNTGKSPLIITSARATCGCTTPTWPKAPVKPGESGVIGVTFNSAGKSGLQDKQITITANTLPAETMVHLIGEVLKKQ</sequence>
<comment type="caution">
    <text evidence="2">The sequence shown here is derived from an EMBL/GenBank/DDBJ whole genome shotgun (WGS) entry which is preliminary data.</text>
</comment>
<dbReference type="EMBL" id="JBHLTS010000075">
    <property type="protein sequence ID" value="MFC0517735.1"/>
    <property type="molecule type" value="Genomic_DNA"/>
</dbReference>
<keyword evidence="1" id="KW-0732">Signal</keyword>
<dbReference type="PANTHER" id="PTHR37833">
    <property type="entry name" value="LIPOPROTEIN-RELATED"/>
    <property type="match status" value="1"/>
</dbReference>
<organism evidence="2 3">
    <name type="scientific">Mucilaginibacter angelicae</name>
    <dbReference type="NCBI Taxonomy" id="869718"/>
    <lineage>
        <taxon>Bacteria</taxon>
        <taxon>Pseudomonadati</taxon>
        <taxon>Bacteroidota</taxon>
        <taxon>Sphingobacteriia</taxon>
        <taxon>Sphingobacteriales</taxon>
        <taxon>Sphingobacteriaceae</taxon>
        <taxon>Mucilaginibacter</taxon>
    </lineage>
</organism>
<dbReference type="PROSITE" id="PS51257">
    <property type="entry name" value="PROKAR_LIPOPROTEIN"/>
    <property type="match status" value="1"/>
</dbReference>
<evidence type="ECO:0000256" key="1">
    <source>
        <dbReference type="SAM" id="SignalP"/>
    </source>
</evidence>
<name>A0ABV6LE20_9SPHI</name>
<dbReference type="InterPro" id="IPR013783">
    <property type="entry name" value="Ig-like_fold"/>
</dbReference>
<evidence type="ECO:0000313" key="3">
    <source>
        <dbReference type="Proteomes" id="UP001589828"/>
    </source>
</evidence>
<keyword evidence="3" id="KW-1185">Reference proteome</keyword>
<feature type="chain" id="PRO_5046162380" evidence="1">
    <location>
        <begin position="23"/>
        <end position="147"/>
    </location>
</feature>
<reference evidence="2 3" key="1">
    <citation type="submission" date="2024-09" db="EMBL/GenBank/DDBJ databases">
        <authorList>
            <person name="Sun Q."/>
            <person name="Mori K."/>
        </authorList>
    </citation>
    <scope>NUCLEOTIDE SEQUENCE [LARGE SCALE GENOMIC DNA]</scope>
    <source>
        <strain evidence="2 3">NCAIM B.02415</strain>
    </source>
</reference>
<dbReference type="InterPro" id="IPR011467">
    <property type="entry name" value="DUF1573"/>
</dbReference>
<dbReference type="Pfam" id="PF07610">
    <property type="entry name" value="DUF1573"/>
    <property type="match status" value="1"/>
</dbReference>
<evidence type="ECO:0000313" key="2">
    <source>
        <dbReference type="EMBL" id="MFC0517735.1"/>
    </source>
</evidence>
<gene>
    <name evidence="2" type="ORF">ACFFGT_26215</name>
</gene>
<proteinExistence type="predicted"/>
<protein>
    <submittedName>
        <fullName evidence="2">DUF1573 domain-containing protein</fullName>
    </submittedName>
</protein>
<dbReference type="PANTHER" id="PTHR37833:SF1">
    <property type="entry name" value="SIGNAL PEPTIDE PROTEIN"/>
    <property type="match status" value="1"/>
</dbReference>
<accession>A0ABV6LE20</accession>